<dbReference type="InterPro" id="IPR020850">
    <property type="entry name" value="GED_dom"/>
</dbReference>
<feature type="domain" description="GED" evidence="10">
    <location>
        <begin position="1058"/>
        <end position="1145"/>
    </location>
</feature>
<keyword evidence="4 9" id="KW-1133">Transmembrane helix</keyword>
<protein>
    <recommendedName>
        <fullName evidence="14">Dynamin-type G domain-containing protein</fullName>
    </recommendedName>
</protein>
<dbReference type="GO" id="GO:0048312">
    <property type="term" value="P:intracellular distribution of mitochondria"/>
    <property type="evidence" value="ECO:0007669"/>
    <property type="project" value="TreeGrafter"/>
</dbReference>
<feature type="transmembrane region" description="Helical" evidence="9">
    <location>
        <begin position="70"/>
        <end position="97"/>
    </location>
</feature>
<dbReference type="GO" id="GO:0006897">
    <property type="term" value="P:endocytosis"/>
    <property type="evidence" value="ECO:0007669"/>
    <property type="project" value="TreeGrafter"/>
</dbReference>
<feature type="domain" description="Dynamin-type G" evidence="11">
    <location>
        <begin position="451"/>
        <end position="741"/>
    </location>
</feature>
<feature type="transmembrane region" description="Helical" evidence="9">
    <location>
        <begin position="45"/>
        <end position="64"/>
    </location>
</feature>
<dbReference type="GO" id="GO:0016559">
    <property type="term" value="P:peroxisome fission"/>
    <property type="evidence" value="ECO:0007669"/>
    <property type="project" value="TreeGrafter"/>
</dbReference>
<feature type="transmembrane region" description="Helical" evidence="9">
    <location>
        <begin position="373"/>
        <end position="397"/>
    </location>
</feature>
<evidence type="ECO:0000259" key="10">
    <source>
        <dbReference type="PROSITE" id="PS51388"/>
    </source>
</evidence>
<dbReference type="GO" id="GO:0005525">
    <property type="term" value="F:GTP binding"/>
    <property type="evidence" value="ECO:0007669"/>
    <property type="project" value="InterPro"/>
</dbReference>
<dbReference type="PANTHER" id="PTHR11566:SF215">
    <property type="entry name" value="DYNAMIN GTPASE"/>
    <property type="match status" value="1"/>
</dbReference>
<dbReference type="PROSITE" id="PS51388">
    <property type="entry name" value="GED"/>
    <property type="match status" value="1"/>
</dbReference>
<evidence type="ECO:0000256" key="3">
    <source>
        <dbReference type="ARBA" id="ARBA00022741"/>
    </source>
</evidence>
<dbReference type="AlphaFoldDB" id="A0A421CUE9"/>
<dbReference type="InterPro" id="IPR013057">
    <property type="entry name" value="AA_transpt_TM"/>
</dbReference>
<dbReference type="GO" id="GO:0005874">
    <property type="term" value="C:microtubule"/>
    <property type="evidence" value="ECO:0007669"/>
    <property type="project" value="TreeGrafter"/>
</dbReference>
<dbReference type="Pfam" id="PF01490">
    <property type="entry name" value="Aa_trans"/>
    <property type="match status" value="1"/>
</dbReference>
<feature type="transmembrane region" description="Helical" evidence="9">
    <location>
        <begin position="262"/>
        <end position="285"/>
    </location>
</feature>
<dbReference type="InterPro" id="IPR022812">
    <property type="entry name" value="Dynamin"/>
</dbReference>
<sequence>MGLIDGCDNDINYQGANISLAHVHYEADKDVFGNEENAQIHYRSLTWWLVAVLMIAEIVSNGMLSLPSSLAIVGIVPGTIIIVFLGVFATFTSWILIQFKLRHPQGKWYFFHTMGDAGYILFGPLGREILAGGTVIFAIFATGGQLLAGQLALAELSDNKLCLMLYTGIFTIPTVLCSLPRTLHRLSWLSIPSVASILVAGIVGMVGASLNPVPGRKVDIALSSNFLTAFTSITNPVFAYAGHFMFFILMSEMKDPRGAMKAAYTLQIFATTFYVVFAIVMYYYIGSTVVSPAFSSLPPVWAKASYGIALPNFLIAGSLYAHTAAKLIFVRMFRHSTHLHEHSVWGWTVWIFLILLMNAAAFVLAVGVPIFNYLIGIAASLFAAWYTYGIAGFFWLYDMYHDRGGMASWRKRWPMTITFKLEVQVEANMVLAEPALLEKIDMLFACNVGEYINLPQLVVVGDQSSSKSSVLEGLTKLKFPRSAGLCTRFTTQIIFRRDPRLRTRKLSGSIISPTHNDEKENACWTISDVETLDESEFENMMSEVHVAMGLSTSAGDNLPTFSSEVLRLEIHGPHENHLSVIDVPGIFKTTTPGLTSKSDIALVRDMVLGYMRNPRSIMLAVVPANVDIATQEIIEMARELDPDGTRTLRILTKPDLVDKGAEEKIIELVEGKQESQELGWVVVRNLGQKDLQDPSKNRDIEEEIFSHSPPWNRLSKDNYGIEALRTRLQALLASNVRREFPLVRFEVSKRLKECKRALESLGGERESTEQQSKYLLEIVSKFQRITENALQTNYGSQDAFDDEPELRLATLVANRNALFSDEVSTRGHAYGFMSHTHDDDSDSQRSRAVASPTSSVPAHTGLMKDDGDDEDEEERSSILSRKVNSCSDIEDILHDCVSIQDSKGQGILAWIENIYQESRGFEIGTFNSSILSSVLKKQSAKWPSLAEGYICDIISMVHIFIKKALTISSRDQRLGQNILSFLLDDLIDKYRQALSTTNFLLRIEREVTDIHFSRQERISSEAKKSSFSVEYKNDSVGECVRLADLTHIHNMNNLQQTVQDIHDILKSYYKVARKRFIDNMCMQAADFYLVTGPEAPMKLFSPSWVYNLSPEQLENIVGEEASVRRKRKQLKKQVKDLETGRKILL</sequence>
<dbReference type="PROSITE" id="PS51718">
    <property type="entry name" value="G_DYNAMIN_2"/>
    <property type="match status" value="1"/>
</dbReference>
<dbReference type="STRING" id="1245748.A0A421CUE9"/>
<dbReference type="PRINTS" id="PR00195">
    <property type="entry name" value="DYNAMIN"/>
</dbReference>
<comment type="caution">
    <text evidence="12">The sequence shown here is derived from an EMBL/GenBank/DDBJ whole genome shotgun (WGS) entry which is preliminary data.</text>
</comment>
<dbReference type="GO" id="GO:0016020">
    <property type="term" value="C:membrane"/>
    <property type="evidence" value="ECO:0007669"/>
    <property type="project" value="UniProtKB-SubCell"/>
</dbReference>
<name>A0A421CUE9_9EURO</name>
<dbReference type="InterPro" id="IPR027417">
    <property type="entry name" value="P-loop_NTPase"/>
</dbReference>
<feature type="transmembrane region" description="Helical" evidence="9">
    <location>
        <begin position="344"/>
        <end position="367"/>
    </location>
</feature>
<feature type="transmembrane region" description="Helical" evidence="9">
    <location>
        <begin position="186"/>
        <end position="206"/>
    </location>
</feature>
<dbReference type="Pfam" id="PF00350">
    <property type="entry name" value="Dynamin_N"/>
    <property type="match status" value="1"/>
</dbReference>
<reference evidence="12 13" key="1">
    <citation type="submission" date="2018-08" db="EMBL/GenBank/DDBJ databases">
        <title>Draft genome sequences of two Aspergillus turcosus clinical strains isolated from bronchoalveolar lavage fluid: one azole-susceptible and the other azole-resistant.</title>
        <authorList>
            <person name="Parent-Michaud M."/>
            <person name="Dufresne P.J."/>
            <person name="Fournier E."/>
            <person name="Martineau C."/>
            <person name="Moreira S."/>
            <person name="Perkins V."/>
            <person name="De Repentigny L."/>
            <person name="Dufresne S.F."/>
        </authorList>
    </citation>
    <scope>NUCLEOTIDE SEQUENCE [LARGE SCALE GENOMIC DNA]</scope>
    <source>
        <strain evidence="12">HMR AF 1038</strain>
    </source>
</reference>
<feature type="transmembrane region" description="Helical" evidence="9">
    <location>
        <begin position="118"/>
        <end position="141"/>
    </location>
</feature>
<evidence type="ECO:0000256" key="2">
    <source>
        <dbReference type="ARBA" id="ARBA00022692"/>
    </source>
</evidence>
<keyword evidence="13" id="KW-1185">Reference proteome</keyword>
<keyword evidence="7" id="KW-0175">Coiled coil</keyword>
<dbReference type="SUPFAM" id="SSF52540">
    <property type="entry name" value="P-loop containing nucleoside triphosphate hydrolases"/>
    <property type="match status" value="1"/>
</dbReference>
<dbReference type="InterPro" id="IPR001401">
    <property type="entry name" value="Dynamin_GTPase"/>
</dbReference>
<feature type="coiled-coil region" evidence="7">
    <location>
        <begin position="1113"/>
        <end position="1140"/>
    </location>
</feature>
<evidence type="ECO:0000256" key="8">
    <source>
        <dbReference type="SAM" id="MobiDB-lite"/>
    </source>
</evidence>
<evidence type="ECO:0000313" key="13">
    <source>
        <dbReference type="Proteomes" id="UP000215289"/>
    </source>
</evidence>
<dbReference type="InterPro" id="IPR030381">
    <property type="entry name" value="G_DYNAMIN_dom"/>
</dbReference>
<feature type="region of interest" description="Disordered" evidence="8">
    <location>
        <begin position="830"/>
        <end position="877"/>
    </location>
</feature>
<evidence type="ECO:0000256" key="9">
    <source>
        <dbReference type="SAM" id="Phobius"/>
    </source>
</evidence>
<evidence type="ECO:0000313" key="12">
    <source>
        <dbReference type="EMBL" id="RLL93518.1"/>
    </source>
</evidence>
<dbReference type="InterPro" id="IPR045063">
    <property type="entry name" value="Dynamin_N"/>
</dbReference>
<dbReference type="CDD" id="cd08771">
    <property type="entry name" value="DLP_1"/>
    <property type="match status" value="1"/>
</dbReference>
<gene>
    <name evidence="12" type="ORF">CFD26_102159</name>
</gene>
<evidence type="ECO:0000256" key="7">
    <source>
        <dbReference type="SAM" id="Coils"/>
    </source>
</evidence>
<accession>A0A421CUE9</accession>
<proteinExistence type="predicted"/>
<feature type="compositionally biased region" description="Basic and acidic residues" evidence="8">
    <location>
        <begin position="835"/>
        <end position="845"/>
    </location>
</feature>
<dbReference type="GO" id="GO:0003924">
    <property type="term" value="F:GTPase activity"/>
    <property type="evidence" value="ECO:0007669"/>
    <property type="project" value="InterPro"/>
</dbReference>
<keyword evidence="6 9" id="KW-0472">Membrane</keyword>
<keyword evidence="5" id="KW-0342">GTP-binding</keyword>
<dbReference type="GO" id="GO:0000266">
    <property type="term" value="P:mitochondrial fission"/>
    <property type="evidence" value="ECO:0007669"/>
    <property type="project" value="TreeGrafter"/>
</dbReference>
<comment type="subcellular location">
    <subcellularLocation>
        <location evidence="1">Membrane</location>
    </subcellularLocation>
</comment>
<evidence type="ECO:0000256" key="5">
    <source>
        <dbReference type="ARBA" id="ARBA00023134"/>
    </source>
</evidence>
<evidence type="ECO:0008006" key="14">
    <source>
        <dbReference type="Google" id="ProtNLM"/>
    </source>
</evidence>
<dbReference type="InterPro" id="IPR000375">
    <property type="entry name" value="Dynamin_stalk"/>
</dbReference>
<dbReference type="FunFam" id="3.40.50.300:FF:001425">
    <property type="entry name" value="Dynamin GTPase, putative"/>
    <property type="match status" value="1"/>
</dbReference>
<feature type="transmembrane region" description="Helical" evidence="9">
    <location>
        <begin position="226"/>
        <end position="250"/>
    </location>
</feature>
<dbReference type="Gene3D" id="3.40.50.300">
    <property type="entry name" value="P-loop containing nucleotide triphosphate hydrolases"/>
    <property type="match status" value="1"/>
</dbReference>
<dbReference type="SMART" id="SM00053">
    <property type="entry name" value="DYNc"/>
    <property type="match status" value="1"/>
</dbReference>
<dbReference type="EMBL" id="NIDN02000299">
    <property type="protein sequence ID" value="RLL93518.1"/>
    <property type="molecule type" value="Genomic_DNA"/>
</dbReference>
<evidence type="ECO:0000259" key="11">
    <source>
        <dbReference type="PROSITE" id="PS51718"/>
    </source>
</evidence>
<evidence type="ECO:0000256" key="4">
    <source>
        <dbReference type="ARBA" id="ARBA00022989"/>
    </source>
</evidence>
<keyword evidence="3" id="KW-0547">Nucleotide-binding</keyword>
<organism evidence="12 13">
    <name type="scientific">Aspergillus turcosus</name>
    <dbReference type="NCBI Taxonomy" id="1245748"/>
    <lineage>
        <taxon>Eukaryota</taxon>
        <taxon>Fungi</taxon>
        <taxon>Dikarya</taxon>
        <taxon>Ascomycota</taxon>
        <taxon>Pezizomycotina</taxon>
        <taxon>Eurotiomycetes</taxon>
        <taxon>Eurotiomycetidae</taxon>
        <taxon>Eurotiales</taxon>
        <taxon>Aspergillaceae</taxon>
        <taxon>Aspergillus</taxon>
        <taxon>Aspergillus subgen. Fumigati</taxon>
    </lineage>
</organism>
<dbReference type="Proteomes" id="UP000215289">
    <property type="component" value="Unassembled WGS sequence"/>
</dbReference>
<keyword evidence="2 9" id="KW-0812">Transmembrane</keyword>
<dbReference type="GO" id="GO:0005739">
    <property type="term" value="C:mitochondrion"/>
    <property type="evidence" value="ECO:0007669"/>
    <property type="project" value="TreeGrafter"/>
</dbReference>
<dbReference type="PANTHER" id="PTHR11566">
    <property type="entry name" value="DYNAMIN"/>
    <property type="match status" value="1"/>
</dbReference>
<evidence type="ECO:0000256" key="1">
    <source>
        <dbReference type="ARBA" id="ARBA00004370"/>
    </source>
</evidence>
<dbReference type="Pfam" id="PF01031">
    <property type="entry name" value="Dynamin_M"/>
    <property type="match status" value="1"/>
</dbReference>
<dbReference type="OrthoDB" id="415706at2759"/>
<dbReference type="GO" id="GO:0008017">
    <property type="term" value="F:microtubule binding"/>
    <property type="evidence" value="ECO:0007669"/>
    <property type="project" value="TreeGrafter"/>
</dbReference>
<evidence type="ECO:0000256" key="6">
    <source>
        <dbReference type="ARBA" id="ARBA00023136"/>
    </source>
</evidence>
<feature type="transmembrane region" description="Helical" evidence="9">
    <location>
        <begin position="161"/>
        <end position="179"/>
    </location>
</feature>